<proteinExistence type="predicted"/>
<dbReference type="EMBL" id="CAKAEH010001499">
    <property type="protein sequence ID" value="CAG9536906.1"/>
    <property type="molecule type" value="Genomic_DNA"/>
</dbReference>
<dbReference type="AlphaFoldDB" id="A0A8J2Q5E4"/>
<reference evidence="1" key="1">
    <citation type="submission" date="2021-09" db="EMBL/GenBank/DDBJ databases">
        <authorList>
            <consortium name="Pathogen Informatics"/>
        </authorList>
    </citation>
    <scope>NUCLEOTIDE SEQUENCE</scope>
</reference>
<dbReference type="Proteomes" id="UP000746747">
    <property type="component" value="Unassembled WGS sequence"/>
</dbReference>
<comment type="caution">
    <text evidence="1">The sequence shown here is derived from an EMBL/GenBank/DDBJ whole genome shotgun (WGS) entry which is preliminary data.</text>
</comment>
<gene>
    <name evidence="1" type="ORF">CJOHNSTONI_LOCUS6779</name>
</gene>
<name>A0A8J2Q5E4_9BILA</name>
<protein>
    <submittedName>
        <fullName evidence="1">Uncharacterized protein</fullName>
    </submittedName>
</protein>
<evidence type="ECO:0000313" key="2">
    <source>
        <dbReference type="Proteomes" id="UP000746747"/>
    </source>
</evidence>
<dbReference type="OrthoDB" id="10481666at2759"/>
<evidence type="ECO:0000313" key="1">
    <source>
        <dbReference type="EMBL" id="CAG9536906.1"/>
    </source>
</evidence>
<sequence length="130" mass="14918">MTKSLKLITELSEQVLWRKEAEVGMGKHHCSVEGDTRKETPTLMLSTFSKDCEHRNAWKTKAIAARRTCPPLSHSLVEQMGSSYRYVWLQASITCLKYVRHPCQINESSNHPFTIFLPDASVNRNLDKKL</sequence>
<keyword evidence="2" id="KW-1185">Reference proteome</keyword>
<organism evidence="1 2">
    <name type="scientific">Cercopithifilaria johnstoni</name>
    <dbReference type="NCBI Taxonomy" id="2874296"/>
    <lineage>
        <taxon>Eukaryota</taxon>
        <taxon>Metazoa</taxon>
        <taxon>Ecdysozoa</taxon>
        <taxon>Nematoda</taxon>
        <taxon>Chromadorea</taxon>
        <taxon>Rhabditida</taxon>
        <taxon>Spirurina</taxon>
        <taxon>Spiruromorpha</taxon>
        <taxon>Filarioidea</taxon>
        <taxon>Onchocercidae</taxon>
        <taxon>Cercopithifilaria</taxon>
    </lineage>
</organism>
<accession>A0A8J2Q5E4</accession>